<feature type="compositionally biased region" description="Polar residues" evidence="1">
    <location>
        <begin position="127"/>
        <end position="144"/>
    </location>
</feature>
<feature type="compositionally biased region" description="Polar residues" evidence="1">
    <location>
        <begin position="1174"/>
        <end position="1199"/>
    </location>
</feature>
<feature type="compositionally biased region" description="Basic and acidic residues" evidence="1">
    <location>
        <begin position="1280"/>
        <end position="1293"/>
    </location>
</feature>
<gene>
    <name evidence="2" type="ORF">MNOR_LOCUS30332</name>
</gene>
<sequence length="1293" mass="145786">MSSKPRKEDKMIKSKSNETVNINIEKEHPNNTNNDQEKGISKGVKRLDISNQDEEKENKTEIPEKKRRKDKVRKQRHKMKYASDSDSVSEIVSKALKECENAVMCANMSVDNVSSLSSVTDISSDVELSSTNSDSTTESLNNSETRQKENNYNRVESVGKMAQNLIQRIEKEEENLNRRIADGSNVTERTRNSGTRESLSKEPVAYSEIEAMSVDELIARMTRMLPATGVKKCKEEENLERSHKSESRSIPHAHGSVPHNGTSSTQQTSLLMKNHSPRTPPGSSGKLRDLVMPDTPVLCVSRNNGIQNEMINIGTPYVIKPEATPVLTPFSVQPIEFSLPGNNFLTSDISKSLPGLVDINSYRTNLIQENAARRIQAAYRGYCVRKITSHLIKKQKYKHSGLSGIYTEKVKQPSRRNKYFREKHFELIEDTSDKEEDTSLSEGPIEEVDWHKIRSELENQEQFILKEPEYIVQREDIPEWVKPYIVLSETGNVRKFLESKTKAELIAESHSVQNKDISKEIKNTKVKISDLSEIKTDRNNSDSDKEMFDDSSVILNNTTLSEGSLNDSSLSEGPLDELVDFKEPSLYEKETQTFFSGTKHSPMTKDLQSYSKSVTQGNGGRIKNNENSLHNFQQEQAIVADTDRKTDERNGKSSQRRKVDAKSVTYNNKKIKLHHKEEFDNISRSSLHDETLEEGLIEEFESSIGDTITSNDDQLQLMSVKPVQSTNSADQMLISSGQIVDSTRSVGHLQQSISPIVDSSFELTNYPSTLPHMGGASLRLRLNAELMYQDTMSEALHQLADVEQQEAHIFGAQMAVQQRQQEIENQTKAEQIKKEQERRAKENKREEELTKKAEEERKQEARRAQLKEDERRVEEKRRLLQEEEKRYSHQSNLAILSIERMEEEAKQRLAKLEQEIRERADRILAVASQQQSTERAVVQVAAQNSTNDVIAAAAAAAVGATISHWERFYPSNRSREMQIQTTQTVSEFPSYTSQEYSTTIIESNGSYSTQSHLSRSERRSSLIKTDDAYNGNISDSQSSVKSLISEHRNHVSVTKSKSSVEVLNKRENTSTVEEVLPSDVQFTSLSSMEESLQESLSEKENLKRSTEIQDISEDVQNIMSDKSKSSIFTNTGVPENIVSESHIRTSSLSSPEISHSSAISEKLLTEMSPKSKCESSSAESRNPSVISKSHQSFIPENVMGSKNTSVEKISTSILTATNSVPESMSICGKRTSESIQDESNVTRISEYTESSKDSESESSASHVKNKLETSQESLNSKSSESNKQEKRKVVESD</sequence>
<feature type="region of interest" description="Disordered" evidence="1">
    <location>
        <begin position="1"/>
        <end position="88"/>
    </location>
</feature>
<dbReference type="CDD" id="cd23767">
    <property type="entry name" value="IQCD"/>
    <property type="match status" value="1"/>
</dbReference>
<feature type="compositionally biased region" description="Polar residues" evidence="1">
    <location>
        <begin position="1233"/>
        <end position="1243"/>
    </location>
</feature>
<dbReference type="PROSITE" id="PS50096">
    <property type="entry name" value="IQ"/>
    <property type="match status" value="1"/>
</dbReference>
<feature type="region of interest" description="Disordered" evidence="1">
    <location>
        <begin position="1222"/>
        <end position="1293"/>
    </location>
</feature>
<feature type="compositionally biased region" description="Polar residues" evidence="1">
    <location>
        <begin position="259"/>
        <end position="271"/>
    </location>
</feature>
<evidence type="ECO:0000313" key="3">
    <source>
        <dbReference type="Proteomes" id="UP001497623"/>
    </source>
</evidence>
<feature type="compositionally biased region" description="Basic and acidic residues" evidence="1">
    <location>
        <begin position="232"/>
        <end position="249"/>
    </location>
</feature>
<feature type="region of interest" description="Disordered" evidence="1">
    <location>
        <begin position="232"/>
        <end position="289"/>
    </location>
</feature>
<feature type="compositionally biased region" description="Basic and acidic residues" evidence="1">
    <location>
        <begin position="24"/>
        <end position="48"/>
    </location>
</feature>
<feature type="region of interest" description="Disordered" evidence="1">
    <location>
        <begin position="611"/>
        <end position="630"/>
    </location>
</feature>
<feature type="region of interest" description="Disordered" evidence="1">
    <location>
        <begin position="125"/>
        <end position="155"/>
    </location>
</feature>
<comment type="caution">
    <text evidence="2">The sequence shown here is derived from an EMBL/GenBank/DDBJ whole genome shotgun (WGS) entry which is preliminary data.</text>
</comment>
<feature type="region of interest" description="Disordered" evidence="1">
    <location>
        <begin position="180"/>
        <end position="202"/>
    </location>
</feature>
<keyword evidence="3" id="KW-1185">Reference proteome</keyword>
<feature type="region of interest" description="Disordered" evidence="1">
    <location>
        <begin position="1165"/>
        <end position="1199"/>
    </location>
</feature>
<reference evidence="2 3" key="1">
    <citation type="submission" date="2024-05" db="EMBL/GenBank/DDBJ databases">
        <authorList>
            <person name="Wallberg A."/>
        </authorList>
    </citation>
    <scope>NUCLEOTIDE SEQUENCE [LARGE SCALE GENOMIC DNA]</scope>
</reference>
<feature type="compositionally biased region" description="Polar residues" evidence="1">
    <location>
        <begin position="184"/>
        <end position="197"/>
    </location>
</feature>
<feature type="compositionally biased region" description="Basic and acidic residues" evidence="1">
    <location>
        <begin position="1"/>
        <end position="16"/>
    </location>
</feature>
<feature type="non-terminal residue" evidence="2">
    <location>
        <position position="1293"/>
    </location>
</feature>
<feature type="compositionally biased region" description="Basic residues" evidence="1">
    <location>
        <begin position="65"/>
        <end position="80"/>
    </location>
</feature>
<accession>A0AAV2RX11</accession>
<feature type="region of interest" description="Disordered" evidence="1">
    <location>
        <begin position="833"/>
        <end position="873"/>
    </location>
</feature>
<feature type="region of interest" description="Disordered" evidence="1">
    <location>
        <begin position="640"/>
        <end position="661"/>
    </location>
</feature>
<evidence type="ECO:0000256" key="1">
    <source>
        <dbReference type="SAM" id="MobiDB-lite"/>
    </source>
</evidence>
<organism evidence="2 3">
    <name type="scientific">Meganyctiphanes norvegica</name>
    <name type="common">Northern krill</name>
    <name type="synonym">Thysanopoda norvegica</name>
    <dbReference type="NCBI Taxonomy" id="48144"/>
    <lineage>
        <taxon>Eukaryota</taxon>
        <taxon>Metazoa</taxon>
        <taxon>Ecdysozoa</taxon>
        <taxon>Arthropoda</taxon>
        <taxon>Crustacea</taxon>
        <taxon>Multicrustacea</taxon>
        <taxon>Malacostraca</taxon>
        <taxon>Eumalacostraca</taxon>
        <taxon>Eucarida</taxon>
        <taxon>Euphausiacea</taxon>
        <taxon>Euphausiidae</taxon>
        <taxon>Meganyctiphanes</taxon>
    </lineage>
</organism>
<feature type="compositionally biased region" description="Low complexity" evidence="1">
    <location>
        <begin position="1270"/>
        <end position="1279"/>
    </location>
</feature>
<dbReference type="Proteomes" id="UP001497623">
    <property type="component" value="Unassembled WGS sequence"/>
</dbReference>
<dbReference type="EMBL" id="CAXKWB010036823">
    <property type="protein sequence ID" value="CAL4149122.1"/>
    <property type="molecule type" value="Genomic_DNA"/>
</dbReference>
<protein>
    <submittedName>
        <fullName evidence="2">Uncharacterized protein</fullName>
    </submittedName>
</protein>
<name>A0AAV2RX11_MEGNR</name>
<proteinExistence type="predicted"/>
<feature type="compositionally biased region" description="Basic and acidic residues" evidence="1">
    <location>
        <begin position="641"/>
        <end position="661"/>
    </location>
</feature>
<evidence type="ECO:0000313" key="2">
    <source>
        <dbReference type="EMBL" id="CAL4149122.1"/>
    </source>
</evidence>